<sequence length="466" mass="54059">MFTGVITGGIYAGIKCYDYFVTKDSRNNEFLFTTTIADDEETVQDNRDLNYDDFMKNDGLLANDETDGPIRETLAQVMPKNGKYDERTMKMFIFKSNQKTCENTIIQLVPSLKGGIHQRNDIESLLEDLQNGVEPNKLASWEKIKTYAYRFLRHSRLNELEKRRFQPARKQLFLINSSEALRAVTLIRNLDNQPMEKEDFLRIQISIVAADIYVKNANLRNKNGHQNNMVEKIFGDNIPSFFVNYFGNAQVEALDNTRDVSTNGASAATQQIFLQALQYFLTQGSISLMEKISCIVTDVVKILPLKENFTLSDFQQLLFEIQAKINRLNFSNFIVPLSVDGRDDDLHLFRDHNLGRMLNLLKICLENNKFKEILSQFIEEYVQSVVGFIRVNRREWKDNSEERLQKNEEEFIQKNEANLPLAKILPVLSDCFTFVSKLDTKSTFDRLLKAPCVLRYCMHIFDDYKI</sequence>
<dbReference type="WBParaSite" id="nRc.2.0.1.t15001-RA">
    <property type="protein sequence ID" value="nRc.2.0.1.t15001-RA"/>
    <property type="gene ID" value="nRc.2.0.1.g15001"/>
</dbReference>
<comment type="subunit">
    <text evidence="1">Interacts with PEX19.</text>
</comment>
<evidence type="ECO:0000313" key="6">
    <source>
        <dbReference type="Proteomes" id="UP000887565"/>
    </source>
</evidence>
<reference evidence="7" key="1">
    <citation type="submission" date="2022-11" db="UniProtKB">
        <authorList>
            <consortium name="WormBaseParasite"/>
        </authorList>
    </citation>
    <scope>IDENTIFICATION</scope>
</reference>
<evidence type="ECO:0000256" key="3">
    <source>
        <dbReference type="ARBA" id="ARBA00022593"/>
    </source>
</evidence>
<organism evidence="6 7">
    <name type="scientific">Romanomermis culicivorax</name>
    <name type="common">Nematode worm</name>
    <dbReference type="NCBI Taxonomy" id="13658"/>
    <lineage>
        <taxon>Eukaryota</taxon>
        <taxon>Metazoa</taxon>
        <taxon>Ecdysozoa</taxon>
        <taxon>Nematoda</taxon>
        <taxon>Enoplea</taxon>
        <taxon>Dorylaimia</taxon>
        <taxon>Mermithida</taxon>
        <taxon>Mermithoidea</taxon>
        <taxon>Mermithidae</taxon>
        <taxon>Romanomermis</taxon>
    </lineage>
</organism>
<evidence type="ECO:0000313" key="7">
    <source>
        <dbReference type="WBParaSite" id="nRc.2.0.1.t15001-RA"/>
    </source>
</evidence>
<dbReference type="Pfam" id="PF04882">
    <property type="entry name" value="Peroxin-3"/>
    <property type="match status" value="1"/>
</dbReference>
<dbReference type="PANTHER" id="PTHR28080">
    <property type="entry name" value="PEROXISOMAL BIOGENESIS FACTOR 3"/>
    <property type="match status" value="1"/>
</dbReference>
<proteinExistence type="predicted"/>
<dbReference type="AlphaFoldDB" id="A0A915IM05"/>
<evidence type="ECO:0000256" key="4">
    <source>
        <dbReference type="ARBA" id="ARBA00025338"/>
    </source>
</evidence>
<accession>A0A915IM05</accession>
<comment type="function">
    <text evidence="4">Involved in peroxisome biosynthesis and integrity. Assembles membrane vesicles before the matrix proteins are translocated. As a docking factor for PEX19, is necessary for the import of peroxisomal membrane proteins in the peroxisomes.</text>
</comment>
<protein>
    <recommendedName>
        <fullName evidence="2">Peroxisomal biogenesis factor 3</fullName>
    </recommendedName>
    <alternativeName>
        <fullName evidence="5">Peroxisomal assembly protein PEX3</fullName>
    </alternativeName>
</protein>
<dbReference type="PANTHER" id="PTHR28080:SF1">
    <property type="entry name" value="PEROXISOMAL BIOGENESIS FACTOR 3"/>
    <property type="match status" value="1"/>
</dbReference>
<keyword evidence="6" id="KW-1185">Reference proteome</keyword>
<dbReference type="GO" id="GO:0005778">
    <property type="term" value="C:peroxisomal membrane"/>
    <property type="evidence" value="ECO:0007669"/>
    <property type="project" value="InterPro"/>
</dbReference>
<dbReference type="InterPro" id="IPR006966">
    <property type="entry name" value="Peroxin-3"/>
</dbReference>
<evidence type="ECO:0000256" key="5">
    <source>
        <dbReference type="ARBA" id="ARBA00029630"/>
    </source>
</evidence>
<evidence type="ECO:0000256" key="1">
    <source>
        <dbReference type="ARBA" id="ARBA00011494"/>
    </source>
</evidence>
<dbReference type="GO" id="GO:0045046">
    <property type="term" value="P:protein import into peroxisome membrane"/>
    <property type="evidence" value="ECO:0007669"/>
    <property type="project" value="TreeGrafter"/>
</dbReference>
<evidence type="ECO:0000256" key="2">
    <source>
        <dbReference type="ARBA" id="ARBA00014294"/>
    </source>
</evidence>
<dbReference type="GO" id="GO:0030674">
    <property type="term" value="F:protein-macromolecule adaptor activity"/>
    <property type="evidence" value="ECO:0007669"/>
    <property type="project" value="TreeGrafter"/>
</dbReference>
<name>A0A915IM05_ROMCU</name>
<dbReference type="Proteomes" id="UP000887565">
    <property type="component" value="Unplaced"/>
</dbReference>
<keyword evidence="3" id="KW-0962">Peroxisome biogenesis</keyword>